<reference evidence="1 2" key="1">
    <citation type="journal article" date="2023" name="Life. Sci Alliance">
        <title>Evolutionary insights into 3D genome organization and epigenetic landscape of Vigna mungo.</title>
        <authorList>
            <person name="Junaid A."/>
            <person name="Singh B."/>
            <person name="Bhatia S."/>
        </authorList>
    </citation>
    <scope>NUCLEOTIDE SEQUENCE [LARGE SCALE GENOMIC DNA]</scope>
    <source>
        <strain evidence="1">Urdbean</strain>
    </source>
</reference>
<organism evidence="1 2">
    <name type="scientific">Vigna mungo</name>
    <name type="common">Black gram</name>
    <name type="synonym">Phaseolus mungo</name>
    <dbReference type="NCBI Taxonomy" id="3915"/>
    <lineage>
        <taxon>Eukaryota</taxon>
        <taxon>Viridiplantae</taxon>
        <taxon>Streptophyta</taxon>
        <taxon>Embryophyta</taxon>
        <taxon>Tracheophyta</taxon>
        <taxon>Spermatophyta</taxon>
        <taxon>Magnoliopsida</taxon>
        <taxon>eudicotyledons</taxon>
        <taxon>Gunneridae</taxon>
        <taxon>Pentapetalae</taxon>
        <taxon>rosids</taxon>
        <taxon>fabids</taxon>
        <taxon>Fabales</taxon>
        <taxon>Fabaceae</taxon>
        <taxon>Papilionoideae</taxon>
        <taxon>50 kb inversion clade</taxon>
        <taxon>NPAAA clade</taxon>
        <taxon>indigoferoid/millettioid clade</taxon>
        <taxon>Phaseoleae</taxon>
        <taxon>Vigna</taxon>
    </lineage>
</organism>
<evidence type="ECO:0000313" key="1">
    <source>
        <dbReference type="EMBL" id="WVY96626.1"/>
    </source>
</evidence>
<sequence>MWTQRGEVWITTHKNTNEAFVSDETRKIGVRKKNLKHMNPQHRLNKKKIQFRLLAHALGIQEHCGRVRGLGLGPCPSKIFGVKARSLSGSSSTAPFNVELQTQVSSLTSQVNNMTSQVNEMISFMLQNYQGQLPSKFAAFQPSVSDQGSVLNDECNEDEEN</sequence>
<keyword evidence="2" id="KW-1185">Reference proteome</keyword>
<dbReference type="AlphaFoldDB" id="A0AAQ3RJP4"/>
<dbReference type="EMBL" id="CP144692">
    <property type="protein sequence ID" value="WVY96626.1"/>
    <property type="molecule type" value="Genomic_DNA"/>
</dbReference>
<name>A0AAQ3RJP4_VIGMU</name>
<dbReference type="Proteomes" id="UP001374535">
    <property type="component" value="Chromosome 9"/>
</dbReference>
<proteinExistence type="predicted"/>
<gene>
    <name evidence="1" type="ORF">V8G54_028777</name>
</gene>
<evidence type="ECO:0000313" key="2">
    <source>
        <dbReference type="Proteomes" id="UP001374535"/>
    </source>
</evidence>
<protein>
    <submittedName>
        <fullName evidence="1">Uncharacterized protein</fullName>
    </submittedName>
</protein>
<accession>A0AAQ3RJP4</accession>